<name>A0A1U7GXK0_9CYAN</name>
<dbReference type="PANTHER" id="PTHR43032">
    <property type="entry name" value="PROTEIN-METHIONINE-SULFOXIDE REDUCTASE"/>
    <property type="match status" value="1"/>
</dbReference>
<accession>A0A1U7GXK0</accession>
<dbReference type="PROSITE" id="PS51257">
    <property type="entry name" value="PROKAR_LIPOPROTEIN"/>
    <property type="match status" value="1"/>
</dbReference>
<dbReference type="EMBL" id="MRCA01000008">
    <property type="protein sequence ID" value="OKH13078.1"/>
    <property type="molecule type" value="Genomic_DNA"/>
</dbReference>
<dbReference type="Pfam" id="PF00174">
    <property type="entry name" value="Oxidored_molyb"/>
    <property type="match status" value="1"/>
</dbReference>
<protein>
    <submittedName>
        <fullName evidence="2">Oxidoreductase</fullName>
    </submittedName>
</protein>
<dbReference type="InterPro" id="IPR036374">
    <property type="entry name" value="OxRdtase_Mopterin-bd_sf"/>
</dbReference>
<keyword evidence="3" id="KW-1185">Reference proteome</keyword>
<dbReference type="InterPro" id="IPR000572">
    <property type="entry name" value="OxRdtase_Mopterin-bd_dom"/>
</dbReference>
<dbReference type="AlphaFoldDB" id="A0A1U7GXK0"/>
<dbReference type="SUPFAM" id="SSF56524">
    <property type="entry name" value="Oxidoreductase molybdopterin-binding domain"/>
    <property type="match status" value="1"/>
</dbReference>
<dbReference type="RefSeq" id="WP_073556240.1">
    <property type="nucleotide sequence ID" value="NZ_MRCA01000008.1"/>
</dbReference>
<sequence>MPLIHKLSRRQLLQISGLSGISFLLSGCGVPILEDVVGEVSEPLNQKVETLLFKSHQPVPEFSKSQIQPEALIINSFRGTPVIDPSKYRLVVDGEVNNPLSLSIAEIQALPMTEMIIRHVCVEGWAAIVQWGGVRLQEIVALVQPQNNVKYVYFQSADGYYSSWDIASALHPQTLLAYQKNGETLPKENGAPLRLASPIKLGYKQSKWITKITLVSNLFPLKGYWEDQGYEWFAGL</sequence>
<feature type="domain" description="Oxidoreductase molybdopterin-binding" evidence="1">
    <location>
        <begin position="80"/>
        <end position="217"/>
    </location>
</feature>
<proteinExistence type="predicted"/>
<dbReference type="OrthoDB" id="9778777at2"/>
<evidence type="ECO:0000313" key="3">
    <source>
        <dbReference type="Proteomes" id="UP000186391"/>
    </source>
</evidence>
<evidence type="ECO:0000313" key="2">
    <source>
        <dbReference type="EMBL" id="OKH13078.1"/>
    </source>
</evidence>
<evidence type="ECO:0000259" key="1">
    <source>
        <dbReference type="Pfam" id="PF00174"/>
    </source>
</evidence>
<reference evidence="2 3" key="1">
    <citation type="submission" date="2016-11" db="EMBL/GenBank/DDBJ databases">
        <title>Draft Genome Sequences of Nine Cyanobacterial Strains from Diverse Habitats.</title>
        <authorList>
            <person name="Zhu T."/>
            <person name="Hou S."/>
            <person name="Lu X."/>
            <person name="Hess W.R."/>
        </authorList>
    </citation>
    <scope>NUCLEOTIDE SEQUENCE [LARGE SCALE GENOMIC DNA]</scope>
    <source>
        <strain evidence="2 3">NIES-592</strain>
    </source>
</reference>
<dbReference type="PANTHER" id="PTHR43032:SF2">
    <property type="entry name" value="BLL0505 PROTEIN"/>
    <property type="match status" value="1"/>
</dbReference>
<dbReference type="Gene3D" id="3.90.420.10">
    <property type="entry name" value="Oxidoreductase, molybdopterin-binding domain"/>
    <property type="match status" value="1"/>
</dbReference>
<organism evidence="2 3">
    <name type="scientific">Fischerella major NIES-592</name>
    <dbReference type="NCBI Taxonomy" id="210994"/>
    <lineage>
        <taxon>Bacteria</taxon>
        <taxon>Bacillati</taxon>
        <taxon>Cyanobacteriota</taxon>
        <taxon>Cyanophyceae</taxon>
        <taxon>Nostocales</taxon>
        <taxon>Hapalosiphonaceae</taxon>
        <taxon>Fischerella</taxon>
    </lineage>
</organism>
<dbReference type="Proteomes" id="UP000186391">
    <property type="component" value="Unassembled WGS sequence"/>
</dbReference>
<gene>
    <name evidence="2" type="ORF">NIES592_15725</name>
</gene>
<comment type="caution">
    <text evidence="2">The sequence shown here is derived from an EMBL/GenBank/DDBJ whole genome shotgun (WGS) entry which is preliminary data.</text>
</comment>